<evidence type="ECO:0000313" key="2">
    <source>
        <dbReference type="Proteomes" id="UP001605036"/>
    </source>
</evidence>
<dbReference type="Proteomes" id="UP001605036">
    <property type="component" value="Unassembled WGS sequence"/>
</dbReference>
<reference evidence="1 2" key="1">
    <citation type="submission" date="2024-09" db="EMBL/GenBank/DDBJ databases">
        <title>Chromosome-scale assembly of Riccia fluitans.</title>
        <authorList>
            <person name="Paukszto L."/>
            <person name="Sawicki J."/>
            <person name="Karawczyk K."/>
            <person name="Piernik-Szablinska J."/>
            <person name="Szczecinska M."/>
            <person name="Mazdziarz M."/>
        </authorList>
    </citation>
    <scope>NUCLEOTIDE SEQUENCE [LARGE SCALE GENOMIC DNA]</scope>
    <source>
        <strain evidence="1">Rf_01</strain>
        <tissue evidence="1">Aerial parts of the thallus</tissue>
    </source>
</reference>
<protein>
    <submittedName>
        <fullName evidence="1">Uncharacterized protein</fullName>
    </submittedName>
</protein>
<keyword evidence="2" id="KW-1185">Reference proteome</keyword>
<dbReference type="AlphaFoldDB" id="A0ABD1XWW7"/>
<comment type="caution">
    <text evidence="1">The sequence shown here is derived from an EMBL/GenBank/DDBJ whole genome shotgun (WGS) entry which is preliminary data.</text>
</comment>
<evidence type="ECO:0000313" key="1">
    <source>
        <dbReference type="EMBL" id="KAL2613113.1"/>
    </source>
</evidence>
<accession>A0ABD1XWW7</accession>
<dbReference type="EMBL" id="JBHFFA010000007">
    <property type="protein sequence ID" value="KAL2613113.1"/>
    <property type="molecule type" value="Genomic_DNA"/>
</dbReference>
<gene>
    <name evidence="1" type="ORF">R1flu_024805</name>
</gene>
<organism evidence="1 2">
    <name type="scientific">Riccia fluitans</name>
    <dbReference type="NCBI Taxonomy" id="41844"/>
    <lineage>
        <taxon>Eukaryota</taxon>
        <taxon>Viridiplantae</taxon>
        <taxon>Streptophyta</taxon>
        <taxon>Embryophyta</taxon>
        <taxon>Marchantiophyta</taxon>
        <taxon>Marchantiopsida</taxon>
        <taxon>Marchantiidae</taxon>
        <taxon>Marchantiales</taxon>
        <taxon>Ricciaceae</taxon>
        <taxon>Riccia</taxon>
    </lineage>
</organism>
<name>A0ABD1XWW7_9MARC</name>
<proteinExistence type="predicted"/>
<sequence length="80" mass="9024">MFLLAKISSQQELYLLLQESSKEDIRFLSSVSPEPAGRVCHAERVPRIWNLVAIDGYARIKEGPDSGLMKLPWGIRIRAA</sequence>